<dbReference type="Gene3D" id="3.40.50.2300">
    <property type="match status" value="1"/>
</dbReference>
<evidence type="ECO:0000313" key="7">
    <source>
        <dbReference type="Proteomes" id="UP001596523"/>
    </source>
</evidence>
<dbReference type="CDD" id="cd17535">
    <property type="entry name" value="REC_NarL-like"/>
    <property type="match status" value="1"/>
</dbReference>
<name>A0ABW2JTY9_9ACTN</name>
<dbReference type="InterPro" id="IPR058245">
    <property type="entry name" value="NreC/VraR/RcsB-like_REC"/>
</dbReference>
<dbReference type="PROSITE" id="PS50043">
    <property type="entry name" value="HTH_LUXR_2"/>
    <property type="match status" value="1"/>
</dbReference>
<evidence type="ECO:0000259" key="5">
    <source>
        <dbReference type="PROSITE" id="PS50110"/>
    </source>
</evidence>
<dbReference type="PROSITE" id="PS00622">
    <property type="entry name" value="HTH_LUXR_1"/>
    <property type="match status" value="1"/>
</dbReference>
<dbReference type="PRINTS" id="PR00038">
    <property type="entry name" value="HTHLUXR"/>
</dbReference>
<dbReference type="Pfam" id="PF00196">
    <property type="entry name" value="GerE"/>
    <property type="match status" value="1"/>
</dbReference>
<accession>A0ABW2JTY9</accession>
<evidence type="ECO:0000256" key="1">
    <source>
        <dbReference type="ARBA" id="ARBA00022553"/>
    </source>
</evidence>
<dbReference type="InterPro" id="IPR016032">
    <property type="entry name" value="Sig_transdc_resp-reg_C-effctor"/>
</dbReference>
<feature type="domain" description="HTH luxR-type" evidence="4">
    <location>
        <begin position="148"/>
        <end position="213"/>
    </location>
</feature>
<dbReference type="InterPro" id="IPR039420">
    <property type="entry name" value="WalR-like"/>
</dbReference>
<dbReference type="SUPFAM" id="SSF46894">
    <property type="entry name" value="C-terminal effector domain of the bipartite response regulators"/>
    <property type="match status" value="1"/>
</dbReference>
<gene>
    <name evidence="6" type="ORF">ACFQVC_34165</name>
</gene>
<dbReference type="SUPFAM" id="SSF52172">
    <property type="entry name" value="CheY-like"/>
    <property type="match status" value="1"/>
</dbReference>
<dbReference type="EMBL" id="JBHTCF010000020">
    <property type="protein sequence ID" value="MFC7309242.1"/>
    <property type="molecule type" value="Genomic_DNA"/>
</dbReference>
<dbReference type="SMART" id="SM00448">
    <property type="entry name" value="REC"/>
    <property type="match status" value="1"/>
</dbReference>
<evidence type="ECO:0000313" key="6">
    <source>
        <dbReference type="EMBL" id="MFC7309242.1"/>
    </source>
</evidence>
<dbReference type="InterPro" id="IPR001789">
    <property type="entry name" value="Sig_transdc_resp-reg_receiver"/>
</dbReference>
<dbReference type="InterPro" id="IPR000792">
    <property type="entry name" value="Tscrpt_reg_LuxR_C"/>
</dbReference>
<dbReference type="RefSeq" id="WP_381837982.1">
    <property type="nucleotide sequence ID" value="NZ_JBHTCF010000020.1"/>
</dbReference>
<organism evidence="6 7">
    <name type="scientific">Streptomyces monticola</name>
    <dbReference type="NCBI Taxonomy" id="2666263"/>
    <lineage>
        <taxon>Bacteria</taxon>
        <taxon>Bacillati</taxon>
        <taxon>Actinomycetota</taxon>
        <taxon>Actinomycetes</taxon>
        <taxon>Kitasatosporales</taxon>
        <taxon>Streptomycetaceae</taxon>
        <taxon>Streptomyces</taxon>
    </lineage>
</organism>
<keyword evidence="7" id="KW-1185">Reference proteome</keyword>
<keyword evidence="1 3" id="KW-0597">Phosphoprotein</keyword>
<evidence type="ECO:0000256" key="2">
    <source>
        <dbReference type="ARBA" id="ARBA00023125"/>
    </source>
</evidence>
<sequence>MIRVVLADDEEIIRDGLRTVLESAGDIEVVGVANNGTEALTAVRQLVPDVLVLDLNMPVMGGITALRHLEGVHPRPRVLILTTFGDEGSLLKAWECGADGFMLKMSSSADLLHAVRNVAAQGNALAPALIKQLLDRMVAGNDSEAELFKQRLHLLSAQERRTVLGVAKGRSNREIGRELGVAEGTVKAYVSRALQKLELSNRTHMAVLANKVLAAVEQAGGEQAGGVQAGAERARARRTVL</sequence>
<dbReference type="PANTHER" id="PTHR43214:SF42">
    <property type="entry name" value="TRANSCRIPTIONAL REGULATORY PROTEIN DESR"/>
    <property type="match status" value="1"/>
</dbReference>
<protein>
    <submittedName>
        <fullName evidence="6">Response regulator</fullName>
    </submittedName>
</protein>
<dbReference type="CDD" id="cd06170">
    <property type="entry name" value="LuxR_C_like"/>
    <property type="match status" value="1"/>
</dbReference>
<dbReference type="Pfam" id="PF00072">
    <property type="entry name" value="Response_reg"/>
    <property type="match status" value="1"/>
</dbReference>
<dbReference type="SMART" id="SM00421">
    <property type="entry name" value="HTH_LUXR"/>
    <property type="match status" value="1"/>
</dbReference>
<dbReference type="Proteomes" id="UP001596523">
    <property type="component" value="Unassembled WGS sequence"/>
</dbReference>
<evidence type="ECO:0000256" key="3">
    <source>
        <dbReference type="PROSITE-ProRule" id="PRU00169"/>
    </source>
</evidence>
<feature type="domain" description="Response regulatory" evidence="5">
    <location>
        <begin position="3"/>
        <end position="119"/>
    </location>
</feature>
<feature type="modified residue" description="4-aspartylphosphate" evidence="3">
    <location>
        <position position="54"/>
    </location>
</feature>
<dbReference type="PROSITE" id="PS50110">
    <property type="entry name" value="RESPONSE_REGULATORY"/>
    <property type="match status" value="1"/>
</dbReference>
<dbReference type="InterPro" id="IPR011006">
    <property type="entry name" value="CheY-like_superfamily"/>
</dbReference>
<reference evidence="7" key="1">
    <citation type="journal article" date="2019" name="Int. J. Syst. Evol. Microbiol.">
        <title>The Global Catalogue of Microorganisms (GCM) 10K type strain sequencing project: providing services to taxonomists for standard genome sequencing and annotation.</title>
        <authorList>
            <consortium name="The Broad Institute Genomics Platform"/>
            <consortium name="The Broad Institute Genome Sequencing Center for Infectious Disease"/>
            <person name="Wu L."/>
            <person name="Ma J."/>
        </authorList>
    </citation>
    <scope>NUCLEOTIDE SEQUENCE [LARGE SCALE GENOMIC DNA]</scope>
    <source>
        <strain evidence="7">SYNS20</strain>
    </source>
</reference>
<comment type="caution">
    <text evidence="6">The sequence shown here is derived from an EMBL/GenBank/DDBJ whole genome shotgun (WGS) entry which is preliminary data.</text>
</comment>
<proteinExistence type="predicted"/>
<keyword evidence="2" id="KW-0238">DNA-binding</keyword>
<dbReference type="PANTHER" id="PTHR43214">
    <property type="entry name" value="TWO-COMPONENT RESPONSE REGULATOR"/>
    <property type="match status" value="1"/>
</dbReference>
<evidence type="ECO:0000259" key="4">
    <source>
        <dbReference type="PROSITE" id="PS50043"/>
    </source>
</evidence>